<evidence type="ECO:0000256" key="8">
    <source>
        <dbReference type="SAM" id="SignalP"/>
    </source>
</evidence>
<evidence type="ECO:0000313" key="10">
    <source>
        <dbReference type="EMBL" id="KAJ3048202.1"/>
    </source>
</evidence>
<evidence type="ECO:0000256" key="7">
    <source>
        <dbReference type="SAM" id="Phobius"/>
    </source>
</evidence>
<feature type="transmembrane region" description="Helical" evidence="7">
    <location>
        <begin position="392"/>
        <end position="415"/>
    </location>
</feature>
<name>A0AAD5SF26_9FUNG</name>
<feature type="region of interest" description="Disordered" evidence="6">
    <location>
        <begin position="905"/>
        <end position="927"/>
    </location>
</feature>
<dbReference type="InterPro" id="IPR050962">
    <property type="entry name" value="Phosphate-bind_PstS"/>
</dbReference>
<keyword evidence="11" id="KW-1185">Reference proteome</keyword>
<feature type="transmembrane region" description="Helical" evidence="7">
    <location>
        <begin position="517"/>
        <end position="537"/>
    </location>
</feature>
<evidence type="ECO:0000256" key="4">
    <source>
        <dbReference type="ARBA" id="ARBA00022989"/>
    </source>
</evidence>
<dbReference type="PANTHER" id="PTHR42996">
    <property type="entry name" value="PHOSPHATE-BINDING PROTEIN PSTS"/>
    <property type="match status" value="1"/>
</dbReference>
<dbReference type="Pfam" id="PF12849">
    <property type="entry name" value="PBP_like_2"/>
    <property type="match status" value="1"/>
</dbReference>
<organism evidence="10 11">
    <name type="scientific">Rhizophlyctis rosea</name>
    <dbReference type="NCBI Taxonomy" id="64517"/>
    <lineage>
        <taxon>Eukaryota</taxon>
        <taxon>Fungi</taxon>
        <taxon>Fungi incertae sedis</taxon>
        <taxon>Chytridiomycota</taxon>
        <taxon>Chytridiomycota incertae sedis</taxon>
        <taxon>Chytridiomycetes</taxon>
        <taxon>Rhizophlyctidales</taxon>
        <taxon>Rhizophlyctidaceae</taxon>
        <taxon>Rhizophlyctis</taxon>
    </lineage>
</organism>
<feature type="transmembrane region" description="Helical" evidence="7">
    <location>
        <begin position="446"/>
        <end position="467"/>
    </location>
</feature>
<feature type="region of interest" description="Disordered" evidence="6">
    <location>
        <begin position="783"/>
        <end position="805"/>
    </location>
</feature>
<feature type="transmembrane region" description="Helical" evidence="7">
    <location>
        <begin position="336"/>
        <end position="359"/>
    </location>
</feature>
<feature type="compositionally biased region" description="Polar residues" evidence="6">
    <location>
        <begin position="783"/>
        <end position="797"/>
    </location>
</feature>
<dbReference type="EMBL" id="JADGJD010000830">
    <property type="protein sequence ID" value="KAJ3048202.1"/>
    <property type="molecule type" value="Genomic_DNA"/>
</dbReference>
<dbReference type="PANTHER" id="PTHR42996:SF1">
    <property type="entry name" value="PHOSPHATE-BINDING PROTEIN PSTS"/>
    <property type="match status" value="1"/>
</dbReference>
<comment type="similarity">
    <text evidence="2">Belongs to the PstS family.</text>
</comment>
<evidence type="ECO:0000256" key="1">
    <source>
        <dbReference type="ARBA" id="ARBA00004141"/>
    </source>
</evidence>
<proteinExistence type="inferred from homology"/>
<evidence type="ECO:0000256" key="2">
    <source>
        <dbReference type="ARBA" id="ARBA00008725"/>
    </source>
</evidence>
<evidence type="ECO:0000256" key="5">
    <source>
        <dbReference type="ARBA" id="ARBA00023136"/>
    </source>
</evidence>
<evidence type="ECO:0000256" key="6">
    <source>
        <dbReference type="SAM" id="MobiDB-lite"/>
    </source>
</evidence>
<dbReference type="GO" id="GO:0004930">
    <property type="term" value="F:G protein-coupled receptor activity"/>
    <property type="evidence" value="ECO:0007669"/>
    <property type="project" value="InterPro"/>
</dbReference>
<dbReference type="InterPro" id="IPR017978">
    <property type="entry name" value="GPCR_3_C"/>
</dbReference>
<feature type="region of interest" description="Disordered" evidence="6">
    <location>
        <begin position="707"/>
        <end position="767"/>
    </location>
</feature>
<dbReference type="SUPFAM" id="SSF53850">
    <property type="entry name" value="Periplasmic binding protein-like II"/>
    <property type="match status" value="1"/>
</dbReference>
<feature type="chain" id="PRO_5041931477" description="G-protein coupled receptors family 3 profile domain-containing protein" evidence="8">
    <location>
        <begin position="37"/>
        <end position="927"/>
    </location>
</feature>
<sequence>MIANGTQSLWGLKRGILANLVMLWMAFLLASQEVVAQRVTVVGSGASFPSSLYQQWSVQFEQTYADVEINYSPSRSAQGIVDVINRLTNFGGSDIPPTAAEAGNTTLITARSTAGMIVLAYNIPNLSSPLVLTRQNIADMFAGRITNWNDATLTSRNPALRDALRTVTTAQSAIQLVVRRPGSGTTYNFVTALKSFDPAFPSEISSTIDWKGMMSNGTRDVYEASTNEALGSVVSTVPYTLTYMDGHEARVANNVTSGKIGIASVVNRNGDVAAPLPAAMEAAQSGLAPGQFIQPIDSPAAGAYPITVHTHFGWMNIKRIDCSEREASLAVDPKNVLSIVILAFGLLSLLIVVPEVLLVDIGGMRVGMLLLKSYRIWIIFDYQKTSHAISDLALIIGACIFALLNLILISVQTILTVPGPISDVSPQGTQLRSCKPKDGQDKVHNILEYTVLSYNALLIMSCVFFSFKTRRAYARFAESKSIAVGVGVVAITFIFGIPVMASVNDLDNGKGKNISSFIRGMIFIVSSVAVAIALFVPRLSEVIHEKKNKLAMTVAELRSQAGGSGMDGGPGGMGFGQVESTFDSTGMFRGGTSSGSTESPRAMTYRVRIEGTTYSDGTVVVMPDQDEMVLLPEKVAEGKSAERIKLSASTYRFPTVQQLPNLTERERIAASRVNVHLKEGRTLVLEFESVDKLRAFKAVLESASFGSHPSLLRGKTQRKNSISKDSRSGSIYLQNTNSSTTLTSSVPQLGRAPSIKSDYGPKTPEVHPLNLMPINPAHASYFGNGNASVPPSPTETYSIKDSHSSTAHLNPALAAIQLQSVPPSPQLSARHNNSAPSPRSIPMQNRAHFGENPTSPRAPLSPRLPPAYISPSPKLAGGGHNRIPSGGYHLDAMPGAQVVSINPMNSTGLGAKDSREGSEVGERRYQL</sequence>
<feature type="compositionally biased region" description="Low complexity" evidence="6">
    <location>
        <begin position="735"/>
        <end position="745"/>
    </location>
</feature>
<feature type="domain" description="G-protein coupled receptors family 3 profile" evidence="9">
    <location>
        <begin position="449"/>
        <end position="543"/>
    </location>
</feature>
<comment type="subcellular location">
    <subcellularLocation>
        <location evidence="1">Membrane</location>
        <topology evidence="1">Multi-pass membrane protein</topology>
    </subcellularLocation>
</comment>
<keyword evidence="8" id="KW-0732">Signal</keyword>
<feature type="compositionally biased region" description="Polar residues" evidence="6">
    <location>
        <begin position="822"/>
        <end position="837"/>
    </location>
</feature>
<protein>
    <recommendedName>
        <fullName evidence="9">G-protein coupled receptors family 3 profile domain-containing protein</fullName>
    </recommendedName>
</protein>
<keyword evidence="4 7" id="KW-1133">Transmembrane helix</keyword>
<comment type="caution">
    <text evidence="10">The sequence shown here is derived from an EMBL/GenBank/DDBJ whole genome shotgun (WGS) entry which is preliminary data.</text>
</comment>
<evidence type="ECO:0000256" key="3">
    <source>
        <dbReference type="ARBA" id="ARBA00022692"/>
    </source>
</evidence>
<dbReference type="GO" id="GO:0016020">
    <property type="term" value="C:membrane"/>
    <property type="evidence" value="ECO:0007669"/>
    <property type="project" value="UniProtKB-SubCell"/>
</dbReference>
<feature type="transmembrane region" description="Helical" evidence="7">
    <location>
        <begin position="479"/>
        <end position="497"/>
    </location>
</feature>
<dbReference type="Proteomes" id="UP001212841">
    <property type="component" value="Unassembled WGS sequence"/>
</dbReference>
<dbReference type="Gene3D" id="3.40.190.10">
    <property type="entry name" value="Periplasmic binding protein-like II"/>
    <property type="match status" value="2"/>
</dbReference>
<reference evidence="10" key="1">
    <citation type="submission" date="2020-05" db="EMBL/GenBank/DDBJ databases">
        <title>Phylogenomic resolution of chytrid fungi.</title>
        <authorList>
            <person name="Stajich J.E."/>
            <person name="Amses K."/>
            <person name="Simmons R."/>
            <person name="Seto K."/>
            <person name="Myers J."/>
            <person name="Bonds A."/>
            <person name="Quandt C.A."/>
            <person name="Barry K."/>
            <person name="Liu P."/>
            <person name="Grigoriev I."/>
            <person name="Longcore J.E."/>
            <person name="James T.Y."/>
        </authorList>
    </citation>
    <scope>NUCLEOTIDE SEQUENCE</scope>
    <source>
        <strain evidence="10">JEL0318</strain>
    </source>
</reference>
<gene>
    <name evidence="10" type="ORF">HK097_010787</name>
</gene>
<dbReference type="Pfam" id="PF00003">
    <property type="entry name" value="7tm_3"/>
    <property type="match status" value="1"/>
</dbReference>
<feature type="region of interest" description="Disordered" evidence="6">
    <location>
        <begin position="822"/>
        <end position="860"/>
    </location>
</feature>
<keyword evidence="3 7" id="KW-0812">Transmembrane</keyword>
<evidence type="ECO:0000259" key="9">
    <source>
        <dbReference type="PROSITE" id="PS50259"/>
    </source>
</evidence>
<dbReference type="PROSITE" id="PS50259">
    <property type="entry name" value="G_PROTEIN_RECEP_F3_4"/>
    <property type="match status" value="1"/>
</dbReference>
<feature type="signal peptide" evidence="8">
    <location>
        <begin position="1"/>
        <end position="36"/>
    </location>
</feature>
<keyword evidence="5 7" id="KW-0472">Membrane</keyword>
<accession>A0AAD5SF26</accession>
<feature type="compositionally biased region" description="Basic and acidic residues" evidence="6">
    <location>
        <begin position="912"/>
        <end position="927"/>
    </location>
</feature>
<dbReference type="AlphaFoldDB" id="A0AAD5SF26"/>
<evidence type="ECO:0000313" key="11">
    <source>
        <dbReference type="Proteomes" id="UP001212841"/>
    </source>
</evidence>
<dbReference type="InterPro" id="IPR024370">
    <property type="entry name" value="PBP_domain"/>
</dbReference>